<keyword evidence="1" id="KW-1185">Reference proteome</keyword>
<name>A0A915DYH5_9BILA</name>
<dbReference type="WBParaSite" id="jg24807">
    <property type="protein sequence ID" value="jg24807"/>
    <property type="gene ID" value="jg24807"/>
</dbReference>
<organism evidence="1 2">
    <name type="scientific">Ditylenchus dipsaci</name>
    <dbReference type="NCBI Taxonomy" id="166011"/>
    <lineage>
        <taxon>Eukaryota</taxon>
        <taxon>Metazoa</taxon>
        <taxon>Ecdysozoa</taxon>
        <taxon>Nematoda</taxon>
        <taxon>Chromadorea</taxon>
        <taxon>Rhabditida</taxon>
        <taxon>Tylenchina</taxon>
        <taxon>Tylenchomorpha</taxon>
        <taxon>Sphaerularioidea</taxon>
        <taxon>Anguinidae</taxon>
        <taxon>Anguininae</taxon>
        <taxon>Ditylenchus</taxon>
    </lineage>
</organism>
<protein>
    <submittedName>
        <fullName evidence="2">Uncharacterized protein</fullName>
    </submittedName>
</protein>
<evidence type="ECO:0000313" key="2">
    <source>
        <dbReference type="WBParaSite" id="jg24807"/>
    </source>
</evidence>
<proteinExistence type="predicted"/>
<accession>A0A915DYH5</accession>
<dbReference type="AlphaFoldDB" id="A0A915DYH5"/>
<evidence type="ECO:0000313" key="1">
    <source>
        <dbReference type="Proteomes" id="UP000887574"/>
    </source>
</evidence>
<dbReference type="Proteomes" id="UP000887574">
    <property type="component" value="Unplaced"/>
</dbReference>
<sequence>MSQLADLAACSRTSTTKGETLDLVCVATLCCVKLAEIIDSSNISRNTTPNEMTNGRASALLWYFHGDLAMKGC</sequence>
<reference evidence="2" key="1">
    <citation type="submission" date="2022-11" db="UniProtKB">
        <authorList>
            <consortium name="WormBaseParasite"/>
        </authorList>
    </citation>
    <scope>IDENTIFICATION</scope>
</reference>